<evidence type="ECO:0000313" key="9">
    <source>
        <dbReference type="Proteomes" id="UP000219452"/>
    </source>
</evidence>
<accession>A0A286GAL9</accession>
<dbReference type="Gene3D" id="2.40.50.100">
    <property type="match status" value="1"/>
</dbReference>
<evidence type="ECO:0000259" key="5">
    <source>
        <dbReference type="Pfam" id="PF25917"/>
    </source>
</evidence>
<dbReference type="InterPro" id="IPR058626">
    <property type="entry name" value="MdtA-like_b-barrel"/>
</dbReference>
<dbReference type="Gene3D" id="2.40.420.20">
    <property type="match status" value="1"/>
</dbReference>
<dbReference type="PANTHER" id="PTHR30158:SF23">
    <property type="entry name" value="MULTIDRUG RESISTANCE PROTEIN MEXA"/>
    <property type="match status" value="1"/>
</dbReference>
<dbReference type="AlphaFoldDB" id="A0A286GAL9"/>
<proteinExistence type="inferred from homology"/>
<keyword evidence="3" id="KW-0175">Coiled coil</keyword>
<dbReference type="InterPro" id="IPR006143">
    <property type="entry name" value="RND_pump_MFP"/>
</dbReference>
<dbReference type="Pfam" id="PF25967">
    <property type="entry name" value="RND-MFP_C"/>
    <property type="match status" value="1"/>
</dbReference>
<feature type="domain" description="Multidrug resistance protein MdtA-like beta-barrel" evidence="6">
    <location>
        <begin position="204"/>
        <end position="289"/>
    </location>
</feature>
<dbReference type="Proteomes" id="UP000219452">
    <property type="component" value="Unassembled WGS sequence"/>
</dbReference>
<dbReference type="GO" id="GO:0030313">
    <property type="term" value="C:cell envelope"/>
    <property type="evidence" value="ECO:0007669"/>
    <property type="project" value="UniProtKB-SubCell"/>
</dbReference>
<reference evidence="9" key="1">
    <citation type="submission" date="2017-09" db="EMBL/GenBank/DDBJ databases">
        <authorList>
            <person name="Varghese N."/>
            <person name="Submissions S."/>
        </authorList>
    </citation>
    <scope>NUCLEOTIDE SEQUENCE [LARGE SCALE GENOMIC DNA]</scope>
    <source>
        <strain evidence="9">DSM 29961</strain>
    </source>
</reference>
<evidence type="ECO:0000313" key="8">
    <source>
        <dbReference type="EMBL" id="SOD92540.1"/>
    </source>
</evidence>
<evidence type="ECO:0000259" key="7">
    <source>
        <dbReference type="Pfam" id="PF25967"/>
    </source>
</evidence>
<dbReference type="InterPro" id="IPR058624">
    <property type="entry name" value="MdtA-like_HH"/>
</dbReference>
<evidence type="ECO:0000256" key="2">
    <source>
        <dbReference type="ARBA" id="ARBA00009477"/>
    </source>
</evidence>
<protein>
    <submittedName>
        <fullName evidence="8">Membrane fusion protein, multidrug efflux system</fullName>
    </submittedName>
</protein>
<dbReference type="InterPro" id="IPR058625">
    <property type="entry name" value="MdtA-like_BSH"/>
</dbReference>
<dbReference type="PROSITE" id="PS51257">
    <property type="entry name" value="PROKAR_LIPOPROTEIN"/>
    <property type="match status" value="1"/>
</dbReference>
<organism evidence="8 9">
    <name type="scientific">Spirosoma fluviale</name>
    <dbReference type="NCBI Taxonomy" id="1597977"/>
    <lineage>
        <taxon>Bacteria</taxon>
        <taxon>Pseudomonadati</taxon>
        <taxon>Bacteroidota</taxon>
        <taxon>Cytophagia</taxon>
        <taxon>Cytophagales</taxon>
        <taxon>Cytophagaceae</taxon>
        <taxon>Spirosoma</taxon>
    </lineage>
</organism>
<sequence length="378" mass="41664">MRHYSGILALLTGVLLTGCSAKSEQKQEESAPALPTIQLSKQEATLDRDYASELEAVQNVEVRARVAGYLDNILVDEGQPVHKGQLLFQLNGTEYQVEVARAVANLESASAEAQSAEVEMERVKLLVEKKIISPSESKLARAKMETAKASIDGAKAALDKARFHLSLTSIRAPFDGVINRIPFKRGSLIEQGALLTSISDLRQMYAYFNVSEKEYLAFVKKRQDPNKTTTREVELLLADDSVYPQKGKIETTETVFEGNSGTIAFRATFPNPKQLLRHGATGKIRMSNDVDDAILVPQKAVFEVQDKNFVYVVDASNKVRSRSFVPSSRVDQFYIVQSGLKAGDRIVYEGIQSLKDGMTITPKPLATSSLQALYATAR</sequence>
<evidence type="ECO:0000259" key="4">
    <source>
        <dbReference type="Pfam" id="PF25876"/>
    </source>
</evidence>
<dbReference type="PANTHER" id="PTHR30158">
    <property type="entry name" value="ACRA/E-RELATED COMPONENT OF DRUG EFFLUX TRANSPORTER"/>
    <property type="match status" value="1"/>
</dbReference>
<dbReference type="NCBIfam" id="TIGR01730">
    <property type="entry name" value="RND_mfp"/>
    <property type="match status" value="1"/>
</dbReference>
<evidence type="ECO:0000259" key="6">
    <source>
        <dbReference type="Pfam" id="PF25944"/>
    </source>
</evidence>
<feature type="domain" description="Multidrug resistance protein MdtA-like barrel-sandwich hybrid" evidence="5">
    <location>
        <begin position="59"/>
        <end position="193"/>
    </location>
</feature>
<evidence type="ECO:0000256" key="3">
    <source>
        <dbReference type="SAM" id="Coils"/>
    </source>
</evidence>
<gene>
    <name evidence="8" type="ORF">SAMN06269250_4030</name>
</gene>
<dbReference type="EMBL" id="OCNH01000003">
    <property type="protein sequence ID" value="SOD92540.1"/>
    <property type="molecule type" value="Genomic_DNA"/>
</dbReference>
<dbReference type="GO" id="GO:0022857">
    <property type="term" value="F:transmembrane transporter activity"/>
    <property type="evidence" value="ECO:0007669"/>
    <property type="project" value="InterPro"/>
</dbReference>
<comment type="similarity">
    <text evidence="2">Belongs to the membrane fusion protein (MFP) (TC 8.A.1) family.</text>
</comment>
<dbReference type="Gene3D" id="2.40.30.170">
    <property type="match status" value="1"/>
</dbReference>
<dbReference type="Gene3D" id="1.10.287.470">
    <property type="entry name" value="Helix hairpin bin"/>
    <property type="match status" value="1"/>
</dbReference>
<dbReference type="SUPFAM" id="SSF111369">
    <property type="entry name" value="HlyD-like secretion proteins"/>
    <property type="match status" value="1"/>
</dbReference>
<feature type="coiled-coil region" evidence="3">
    <location>
        <begin position="99"/>
        <end position="126"/>
    </location>
</feature>
<evidence type="ECO:0000256" key="1">
    <source>
        <dbReference type="ARBA" id="ARBA00004196"/>
    </source>
</evidence>
<dbReference type="OrthoDB" id="9801814at2"/>
<dbReference type="InterPro" id="IPR058627">
    <property type="entry name" value="MdtA-like_C"/>
</dbReference>
<dbReference type="Pfam" id="PF25944">
    <property type="entry name" value="Beta-barrel_RND"/>
    <property type="match status" value="1"/>
</dbReference>
<dbReference type="GO" id="GO:0046677">
    <property type="term" value="P:response to antibiotic"/>
    <property type="evidence" value="ECO:0007669"/>
    <property type="project" value="TreeGrafter"/>
</dbReference>
<dbReference type="GO" id="GO:0005886">
    <property type="term" value="C:plasma membrane"/>
    <property type="evidence" value="ECO:0007669"/>
    <property type="project" value="TreeGrafter"/>
</dbReference>
<comment type="subcellular location">
    <subcellularLocation>
        <location evidence="1">Cell envelope</location>
    </subcellularLocation>
</comment>
<name>A0A286GAL9_9BACT</name>
<dbReference type="Pfam" id="PF25917">
    <property type="entry name" value="BSH_RND"/>
    <property type="match status" value="1"/>
</dbReference>
<keyword evidence="9" id="KW-1185">Reference proteome</keyword>
<dbReference type="Pfam" id="PF25876">
    <property type="entry name" value="HH_MFP_RND"/>
    <property type="match status" value="1"/>
</dbReference>
<dbReference type="RefSeq" id="WP_097127769.1">
    <property type="nucleotide sequence ID" value="NZ_OCNH01000003.1"/>
</dbReference>
<feature type="domain" description="Multidrug resistance protein MdtA-like C-terminal permuted SH3" evidence="7">
    <location>
        <begin position="292"/>
        <end position="352"/>
    </location>
</feature>
<feature type="domain" description="Multidrug resistance protein MdtA-like alpha-helical hairpin" evidence="4">
    <location>
        <begin position="100"/>
        <end position="167"/>
    </location>
</feature>